<accession>A0A8J8CB54</accession>
<keyword evidence="5" id="KW-0560">Oxidoreductase</keyword>
<evidence type="ECO:0000256" key="2">
    <source>
        <dbReference type="ARBA" id="ARBA00010790"/>
    </source>
</evidence>
<comment type="cofactor">
    <cofactor evidence="1">
        <name>FAD</name>
        <dbReference type="ChEBI" id="CHEBI:57692"/>
    </cofactor>
</comment>
<evidence type="ECO:0000256" key="4">
    <source>
        <dbReference type="ARBA" id="ARBA00022827"/>
    </source>
</evidence>
<feature type="domain" description="4Fe-4S ferredoxin-type" evidence="6">
    <location>
        <begin position="196"/>
        <end position="226"/>
    </location>
</feature>
<dbReference type="Pfam" id="PF00732">
    <property type="entry name" value="GMC_oxred_N"/>
    <property type="match status" value="1"/>
</dbReference>
<dbReference type="AlphaFoldDB" id="A0A8J8CB54"/>
<evidence type="ECO:0000259" key="6">
    <source>
        <dbReference type="PROSITE" id="PS51379"/>
    </source>
</evidence>
<dbReference type="RefSeq" id="WP_220586301.1">
    <property type="nucleotide sequence ID" value="NZ_RKLQ01000001.1"/>
</dbReference>
<dbReference type="GO" id="GO:0016614">
    <property type="term" value="F:oxidoreductase activity, acting on CH-OH group of donors"/>
    <property type="evidence" value="ECO:0007669"/>
    <property type="project" value="InterPro"/>
</dbReference>
<dbReference type="Proteomes" id="UP000783863">
    <property type="component" value="Unassembled WGS sequence"/>
</dbReference>
<dbReference type="Pfam" id="PF01266">
    <property type="entry name" value="DAO"/>
    <property type="match status" value="1"/>
</dbReference>
<comment type="similarity">
    <text evidence="2">Belongs to the GMC oxidoreductase family.</text>
</comment>
<dbReference type="PANTHER" id="PTHR42784:SF1">
    <property type="entry name" value="PYRANOSE 2-OXIDASE"/>
    <property type="match status" value="1"/>
</dbReference>
<dbReference type="InterPro" id="IPR007867">
    <property type="entry name" value="GMC_OxRtase_C"/>
</dbReference>
<evidence type="ECO:0000313" key="8">
    <source>
        <dbReference type="Proteomes" id="UP000783863"/>
    </source>
</evidence>
<reference evidence="7" key="1">
    <citation type="submission" date="2021-06" db="EMBL/GenBank/DDBJ databases">
        <title>Halomicroarcula sp. F24A a new haloarchaeum isolated from saline soil.</title>
        <authorList>
            <person name="Duran-Viseras A."/>
            <person name="Sanchez-Porro C."/>
            <person name="Ventosa A."/>
        </authorList>
    </citation>
    <scope>NUCLEOTIDE SEQUENCE</scope>
    <source>
        <strain evidence="7">F24A</strain>
    </source>
</reference>
<protein>
    <submittedName>
        <fullName evidence="7">GMC family oxidoreductase</fullName>
    </submittedName>
</protein>
<name>A0A8J8CB54_9EURY</name>
<dbReference type="SUPFAM" id="SSF51905">
    <property type="entry name" value="FAD/NAD(P)-binding domain"/>
    <property type="match status" value="1"/>
</dbReference>
<evidence type="ECO:0000256" key="5">
    <source>
        <dbReference type="ARBA" id="ARBA00023002"/>
    </source>
</evidence>
<proteinExistence type="inferred from homology"/>
<sequence length="562" mass="60887">MSESDRTPAAEPDVCIVGSGPAGSLIAYKLAEHGHDVVVLEAGETFEFATRTERMERALRPTHHRTTVWDLDQARDAYTVSGPVSYPANRLRAKGVGGSTLHWGGRVARFTEKDFEMQTRYGYGRDWPVDYEDIRPYYAAAEAAFGVAGAEDNPFGPPREQEYPMDAFPRSHSDSLFAEACSTLDIEVHSVPNARNSESYDGRSQCVGYGTCSPVCPSGAKYDASVHAKKAIEQGATLIDRAVVQRLEHDASGDRITGAVYETPDGTTYTQSADEFVLAAGGIENPRLLLLSESPQHPGGLANSSGAVGKYLMEHPYVGVAGRLDRKTAQNRIGFGTMESYQFYEPGTVGPGSFKIEFSNQGGPKPVELALKQREPLVNLQKTAQNIGIDPLVELGKDTEPIVWGDELRDLIADATGDRFTVVAEIEVLPNERNQVTLDTSETDAFGNPVPNIEWGHFTDYAEETMDAAKDILGNIVDELPGTVRDREVFELRQGAGHSAGTTRMGTDPSASVVDENLRAHDVENLSIAGSSPFVTMGASQPTLTIGATSLRLAEYLHDSVL</sequence>
<dbReference type="Pfam" id="PF05199">
    <property type="entry name" value="GMC_oxred_C"/>
    <property type="match status" value="1"/>
</dbReference>
<keyword evidence="3" id="KW-0285">Flavoprotein</keyword>
<gene>
    <name evidence="7" type="ORF">EGD98_00040</name>
</gene>
<evidence type="ECO:0000256" key="3">
    <source>
        <dbReference type="ARBA" id="ARBA00022630"/>
    </source>
</evidence>
<dbReference type="PROSITE" id="PS51379">
    <property type="entry name" value="4FE4S_FER_2"/>
    <property type="match status" value="1"/>
</dbReference>
<keyword evidence="4" id="KW-0274">FAD</keyword>
<dbReference type="InterPro" id="IPR036188">
    <property type="entry name" value="FAD/NAD-bd_sf"/>
</dbReference>
<evidence type="ECO:0000256" key="1">
    <source>
        <dbReference type="ARBA" id="ARBA00001974"/>
    </source>
</evidence>
<dbReference type="PANTHER" id="PTHR42784">
    <property type="entry name" value="PYRANOSE 2-OXIDASE"/>
    <property type="match status" value="1"/>
</dbReference>
<keyword evidence="8" id="KW-1185">Reference proteome</keyword>
<dbReference type="InterPro" id="IPR000172">
    <property type="entry name" value="GMC_OxRdtase_N"/>
</dbReference>
<dbReference type="InterPro" id="IPR017896">
    <property type="entry name" value="4Fe4S_Fe-S-bd"/>
</dbReference>
<dbReference type="InterPro" id="IPR051473">
    <property type="entry name" value="P2Ox-like"/>
</dbReference>
<dbReference type="Gene3D" id="3.50.50.60">
    <property type="entry name" value="FAD/NAD(P)-binding domain"/>
    <property type="match status" value="2"/>
</dbReference>
<dbReference type="InterPro" id="IPR006076">
    <property type="entry name" value="FAD-dep_OxRdtase"/>
</dbReference>
<evidence type="ECO:0000313" key="7">
    <source>
        <dbReference type="EMBL" id="MBX0302050.1"/>
    </source>
</evidence>
<organism evidence="7 8">
    <name type="scientific">Haloarcula salinisoli</name>
    <dbReference type="NCBI Taxonomy" id="2487746"/>
    <lineage>
        <taxon>Archaea</taxon>
        <taxon>Methanobacteriati</taxon>
        <taxon>Methanobacteriota</taxon>
        <taxon>Stenosarchaea group</taxon>
        <taxon>Halobacteria</taxon>
        <taxon>Halobacteriales</taxon>
        <taxon>Haloarculaceae</taxon>
        <taxon>Haloarcula</taxon>
    </lineage>
</organism>
<dbReference type="GO" id="GO:0050660">
    <property type="term" value="F:flavin adenine dinucleotide binding"/>
    <property type="evidence" value="ECO:0007669"/>
    <property type="project" value="InterPro"/>
</dbReference>
<comment type="caution">
    <text evidence="7">The sequence shown here is derived from an EMBL/GenBank/DDBJ whole genome shotgun (WGS) entry which is preliminary data.</text>
</comment>
<dbReference type="EMBL" id="RKLQ01000001">
    <property type="protein sequence ID" value="MBX0302050.1"/>
    <property type="molecule type" value="Genomic_DNA"/>
</dbReference>